<dbReference type="Pfam" id="PF13247">
    <property type="entry name" value="Fer4_11"/>
    <property type="match status" value="1"/>
</dbReference>
<keyword evidence="10" id="KW-1185">Reference proteome</keyword>
<dbReference type="EMBL" id="LS483470">
    <property type="protein sequence ID" value="SQI43424.1"/>
    <property type="molecule type" value="Genomic_DNA"/>
</dbReference>
<keyword evidence="3" id="KW-0479">Metal-binding</keyword>
<reference evidence="9 10" key="1">
    <citation type="submission" date="2018-06" db="EMBL/GenBank/DDBJ databases">
        <authorList>
            <consortium name="Pathogen Informatics"/>
            <person name="Doyle S."/>
        </authorList>
    </citation>
    <scope>NUCLEOTIDE SEQUENCE [LARGE SCALE GENOMIC DNA]</scope>
    <source>
        <strain evidence="9 10">NCTC12151</strain>
    </source>
</reference>
<protein>
    <submittedName>
        <fullName evidence="9">DMSO reductase iron-sulfur subunit</fullName>
    </submittedName>
</protein>
<dbReference type="PANTHER" id="PTHR43177">
    <property type="entry name" value="PROTEIN NRFC"/>
    <property type="match status" value="1"/>
</dbReference>
<dbReference type="KEGG" id="lri:NCTC12151_03044"/>
<dbReference type="GO" id="GO:0051539">
    <property type="term" value="F:4 iron, 4 sulfur cluster binding"/>
    <property type="evidence" value="ECO:0007669"/>
    <property type="project" value="UniProtKB-KW"/>
</dbReference>
<dbReference type="OrthoDB" id="9779457at2"/>
<feature type="domain" description="4Fe-4S ferredoxin-type" evidence="8">
    <location>
        <begin position="48"/>
        <end position="79"/>
    </location>
</feature>
<dbReference type="Gene3D" id="3.30.70.20">
    <property type="match status" value="2"/>
</dbReference>
<keyword evidence="6" id="KW-0408">Iron</keyword>
<dbReference type="InterPro" id="IPR017900">
    <property type="entry name" value="4Fe4S_Fe_S_CS"/>
</dbReference>
<dbReference type="GO" id="GO:0046872">
    <property type="term" value="F:metal ion binding"/>
    <property type="evidence" value="ECO:0007669"/>
    <property type="project" value="UniProtKB-KW"/>
</dbReference>
<sequence length="181" mass="19986">MAKQVGFYIDMVKCYGCKTCVVSCKLHNKTSPNVSYRHVREFSTDLPASLSFLSMACNHCADPACLKACPTGAYEKLDNGIVKQNHDYCIGCKMCVMACPYNTPQFDPDEGKTSKCDYCYDRYLEGKKPRCVESCPAGALVAGELDELRATYVGVQEFQGLPKAEVTHPSIVIRISPNIES</sequence>
<evidence type="ECO:0000256" key="5">
    <source>
        <dbReference type="ARBA" id="ARBA00022982"/>
    </source>
</evidence>
<dbReference type="SUPFAM" id="SSF54862">
    <property type="entry name" value="4Fe-4S ferredoxins"/>
    <property type="match status" value="1"/>
</dbReference>
<keyword evidence="7" id="KW-0411">Iron-sulfur</keyword>
<dbReference type="InterPro" id="IPR050954">
    <property type="entry name" value="ET_IronSulfur_Cluster-Binding"/>
</dbReference>
<dbReference type="InterPro" id="IPR017896">
    <property type="entry name" value="4Fe4S_Fe-S-bd"/>
</dbReference>
<dbReference type="AlphaFoldDB" id="A0A2X4Y499"/>
<gene>
    <name evidence="9" type="primary">dmsB_7</name>
    <name evidence="9" type="ORF">NCTC12151_03044</name>
</gene>
<evidence type="ECO:0000256" key="7">
    <source>
        <dbReference type="ARBA" id="ARBA00023014"/>
    </source>
</evidence>
<organism evidence="9 10">
    <name type="scientific">Leminorella richardii</name>
    <dbReference type="NCBI Taxonomy" id="158841"/>
    <lineage>
        <taxon>Bacteria</taxon>
        <taxon>Pseudomonadati</taxon>
        <taxon>Pseudomonadota</taxon>
        <taxon>Gammaproteobacteria</taxon>
        <taxon>Enterobacterales</taxon>
        <taxon>Budviciaceae</taxon>
        <taxon>Leminorella</taxon>
    </lineage>
</organism>
<evidence type="ECO:0000256" key="6">
    <source>
        <dbReference type="ARBA" id="ARBA00023004"/>
    </source>
</evidence>
<dbReference type="PROSITE" id="PS00198">
    <property type="entry name" value="4FE4S_FER_1"/>
    <property type="match status" value="1"/>
</dbReference>
<proteinExistence type="predicted"/>
<accession>A0A2X4Y499</accession>
<name>A0A2X4Y499_9GAMM</name>
<evidence type="ECO:0000256" key="2">
    <source>
        <dbReference type="ARBA" id="ARBA00022485"/>
    </source>
</evidence>
<keyword evidence="2" id="KW-0004">4Fe-4S</keyword>
<evidence type="ECO:0000313" key="10">
    <source>
        <dbReference type="Proteomes" id="UP000249005"/>
    </source>
</evidence>
<dbReference type="Proteomes" id="UP000249005">
    <property type="component" value="Chromosome 1"/>
</dbReference>
<keyword evidence="1" id="KW-0813">Transport</keyword>
<evidence type="ECO:0000259" key="8">
    <source>
        <dbReference type="PROSITE" id="PS51379"/>
    </source>
</evidence>
<dbReference type="PANTHER" id="PTHR43177:SF5">
    <property type="entry name" value="ANAEROBIC DIMETHYL SULFOXIDE REDUCTASE CHAIN B-RELATED"/>
    <property type="match status" value="1"/>
</dbReference>
<evidence type="ECO:0000256" key="1">
    <source>
        <dbReference type="ARBA" id="ARBA00022448"/>
    </source>
</evidence>
<dbReference type="PROSITE" id="PS51379">
    <property type="entry name" value="4FE4S_FER_2"/>
    <property type="match status" value="2"/>
</dbReference>
<evidence type="ECO:0000256" key="3">
    <source>
        <dbReference type="ARBA" id="ARBA00022723"/>
    </source>
</evidence>
<keyword evidence="5" id="KW-0249">Electron transport</keyword>
<feature type="domain" description="4Fe-4S ferredoxin-type" evidence="8">
    <location>
        <begin position="80"/>
        <end position="109"/>
    </location>
</feature>
<evidence type="ECO:0000313" key="9">
    <source>
        <dbReference type="EMBL" id="SQI43424.1"/>
    </source>
</evidence>
<dbReference type="RefSeq" id="WP_111741396.1">
    <property type="nucleotide sequence ID" value="NZ_LR698987.1"/>
</dbReference>
<dbReference type="CDD" id="cd16371">
    <property type="entry name" value="DMSOR_beta_like"/>
    <property type="match status" value="1"/>
</dbReference>
<evidence type="ECO:0000256" key="4">
    <source>
        <dbReference type="ARBA" id="ARBA00022737"/>
    </source>
</evidence>
<keyword evidence="4" id="KW-0677">Repeat</keyword>